<comment type="subcellular location">
    <subcellularLocation>
        <location evidence="2">Cytoplasm</location>
    </subcellularLocation>
</comment>
<accession>A6TKS8</accession>
<dbReference type="EMBL" id="CP000724">
    <property type="protein sequence ID" value="ABR46796.1"/>
    <property type="molecule type" value="Genomic_DNA"/>
</dbReference>
<dbReference type="PANTHER" id="PTHR33705">
    <property type="entry name" value="PHOSPHOCARRIER PROTEIN HPR"/>
    <property type="match status" value="1"/>
</dbReference>
<dbReference type="STRING" id="293826.Amet_0569"/>
<comment type="function">
    <text evidence="1">General (non sugar-specific) component of the phosphoenolpyruvate-dependent sugar phosphotransferase system (sugar PTS). This major carbohydrate active-transport system catalyzes the phosphorylation of incoming sugar substrates concomitantly with their translocation across the cell membrane. The phosphoryl group from phosphoenolpyruvate (PEP) is transferred to the phosphoryl carrier protein HPr by enzyme I. Phospho-HPr then transfers it to the PTS EIIA domain.</text>
</comment>
<dbReference type="SUPFAM" id="SSF55594">
    <property type="entry name" value="HPr-like"/>
    <property type="match status" value="1"/>
</dbReference>
<dbReference type="Proteomes" id="UP000001572">
    <property type="component" value="Chromosome"/>
</dbReference>
<keyword evidence="7" id="KW-0808">Transferase</keyword>
<keyword evidence="4" id="KW-0963">Cytoplasm</keyword>
<sequence>MCRGEVVLTNELGLHARAASAFIKESSKYKCEIKILKDNNEYNGKSIISILGMGAVTGDSITIICDGSDEKKALETLIQLVKNQFHE</sequence>
<dbReference type="InterPro" id="IPR000032">
    <property type="entry name" value="HPr-like"/>
</dbReference>
<dbReference type="KEGG" id="amt:Amet_0569"/>
<evidence type="ECO:0000313" key="8">
    <source>
        <dbReference type="Proteomes" id="UP000001572"/>
    </source>
</evidence>
<dbReference type="CDD" id="cd00367">
    <property type="entry name" value="PTS-HPr_like"/>
    <property type="match status" value="1"/>
</dbReference>
<dbReference type="Pfam" id="PF00381">
    <property type="entry name" value="PTS-HPr"/>
    <property type="match status" value="1"/>
</dbReference>
<name>A6TKS8_ALKMQ</name>
<dbReference type="PRINTS" id="PR00107">
    <property type="entry name" value="PHOSPHOCPHPR"/>
</dbReference>
<dbReference type="HOGENOM" id="CLU_136230_2_4_9"/>
<dbReference type="PROSITE" id="PS00369">
    <property type="entry name" value="PTS_HPR_HIS"/>
    <property type="match status" value="1"/>
</dbReference>
<dbReference type="InterPro" id="IPR050399">
    <property type="entry name" value="HPr"/>
</dbReference>
<dbReference type="InterPro" id="IPR035895">
    <property type="entry name" value="HPr-like_sf"/>
</dbReference>
<dbReference type="OrthoDB" id="9809047at2"/>
<evidence type="ECO:0000256" key="2">
    <source>
        <dbReference type="ARBA" id="ARBA00004496"/>
    </source>
</evidence>
<dbReference type="GO" id="GO:0009401">
    <property type="term" value="P:phosphoenolpyruvate-dependent sugar phosphotransferase system"/>
    <property type="evidence" value="ECO:0007669"/>
    <property type="project" value="UniProtKB-KW"/>
</dbReference>
<evidence type="ECO:0000259" key="6">
    <source>
        <dbReference type="PROSITE" id="PS51350"/>
    </source>
</evidence>
<evidence type="ECO:0000256" key="3">
    <source>
        <dbReference type="ARBA" id="ARBA00020422"/>
    </source>
</evidence>
<dbReference type="RefSeq" id="WP_011971704.1">
    <property type="nucleotide sequence ID" value="NC_009633.1"/>
</dbReference>
<dbReference type="NCBIfam" id="TIGR01003">
    <property type="entry name" value="PTS_HPr_family"/>
    <property type="match status" value="1"/>
</dbReference>
<keyword evidence="5" id="KW-0598">Phosphotransferase system</keyword>
<keyword evidence="8" id="KW-1185">Reference proteome</keyword>
<reference evidence="8" key="1">
    <citation type="journal article" date="2016" name="Genome Announc.">
        <title>Complete genome sequence of Alkaliphilus metalliredigens strain QYMF, an alkaliphilic and metal-reducing bacterium isolated from borax-contaminated leachate ponds.</title>
        <authorList>
            <person name="Hwang C."/>
            <person name="Copeland A."/>
            <person name="Lucas S."/>
            <person name="Lapidus A."/>
            <person name="Barry K."/>
            <person name="Detter J.C."/>
            <person name="Glavina Del Rio T."/>
            <person name="Hammon N."/>
            <person name="Israni S."/>
            <person name="Dalin E."/>
            <person name="Tice H."/>
            <person name="Pitluck S."/>
            <person name="Chertkov O."/>
            <person name="Brettin T."/>
            <person name="Bruce D."/>
            <person name="Han C."/>
            <person name="Schmutz J."/>
            <person name="Larimer F."/>
            <person name="Land M.L."/>
            <person name="Hauser L."/>
            <person name="Kyrpides N."/>
            <person name="Mikhailova N."/>
            <person name="Ye Q."/>
            <person name="Zhou J."/>
            <person name="Richardson P."/>
            <person name="Fields M.W."/>
        </authorList>
    </citation>
    <scope>NUCLEOTIDE SEQUENCE [LARGE SCALE GENOMIC DNA]</scope>
    <source>
        <strain evidence="8">QYMF</strain>
    </source>
</reference>
<evidence type="ECO:0000256" key="5">
    <source>
        <dbReference type="ARBA" id="ARBA00022683"/>
    </source>
</evidence>
<evidence type="ECO:0000313" key="7">
    <source>
        <dbReference type="EMBL" id="ABR46796.1"/>
    </source>
</evidence>
<dbReference type="GO" id="GO:0016740">
    <property type="term" value="F:transferase activity"/>
    <property type="evidence" value="ECO:0007669"/>
    <property type="project" value="UniProtKB-KW"/>
</dbReference>
<gene>
    <name evidence="7" type="ordered locus">Amet_0569</name>
</gene>
<dbReference type="GO" id="GO:0005737">
    <property type="term" value="C:cytoplasm"/>
    <property type="evidence" value="ECO:0007669"/>
    <property type="project" value="UniProtKB-SubCell"/>
</dbReference>
<dbReference type="eggNOG" id="COG1925">
    <property type="taxonomic scope" value="Bacteria"/>
</dbReference>
<dbReference type="Gene3D" id="3.30.1340.10">
    <property type="entry name" value="HPr-like"/>
    <property type="match status" value="1"/>
</dbReference>
<protein>
    <recommendedName>
        <fullName evidence="3">Phosphocarrier protein HPr</fullName>
    </recommendedName>
</protein>
<evidence type="ECO:0000256" key="4">
    <source>
        <dbReference type="ARBA" id="ARBA00022490"/>
    </source>
</evidence>
<evidence type="ECO:0000256" key="1">
    <source>
        <dbReference type="ARBA" id="ARBA00003681"/>
    </source>
</evidence>
<dbReference type="PROSITE" id="PS51350">
    <property type="entry name" value="PTS_HPR_DOM"/>
    <property type="match status" value="1"/>
</dbReference>
<proteinExistence type="predicted"/>
<dbReference type="InterPro" id="IPR001020">
    <property type="entry name" value="PTS_HPr_His_P_site"/>
</dbReference>
<feature type="domain" description="HPr" evidence="6">
    <location>
        <begin position="1"/>
        <end position="87"/>
    </location>
</feature>
<dbReference type="PANTHER" id="PTHR33705:SF2">
    <property type="entry name" value="PHOSPHOCARRIER PROTEIN NPR"/>
    <property type="match status" value="1"/>
</dbReference>
<dbReference type="AlphaFoldDB" id="A6TKS8"/>
<organism evidence="7 8">
    <name type="scientific">Alkaliphilus metalliredigens (strain QYMF)</name>
    <dbReference type="NCBI Taxonomy" id="293826"/>
    <lineage>
        <taxon>Bacteria</taxon>
        <taxon>Bacillati</taxon>
        <taxon>Bacillota</taxon>
        <taxon>Clostridia</taxon>
        <taxon>Peptostreptococcales</taxon>
        <taxon>Natronincolaceae</taxon>
        <taxon>Alkaliphilus</taxon>
    </lineage>
</organism>